<protein>
    <recommendedName>
        <fullName evidence="1">Myb/SANT-like DNA-binding domain-containing protein</fullName>
    </recommendedName>
</protein>
<dbReference type="Pfam" id="PF13837">
    <property type="entry name" value="Myb_DNA-bind_4"/>
    <property type="match status" value="1"/>
</dbReference>
<reference evidence="2 3" key="1">
    <citation type="journal article" date="2023" name="G3 (Bethesda)">
        <title>A chromosome-length genome assembly and annotation of blackberry (Rubus argutus, cv. 'Hillquist').</title>
        <authorList>
            <person name="Bruna T."/>
            <person name="Aryal R."/>
            <person name="Dudchenko O."/>
            <person name="Sargent D.J."/>
            <person name="Mead D."/>
            <person name="Buti M."/>
            <person name="Cavallini A."/>
            <person name="Hytonen T."/>
            <person name="Andres J."/>
            <person name="Pham M."/>
            <person name="Weisz D."/>
            <person name="Mascagni F."/>
            <person name="Usai G."/>
            <person name="Natali L."/>
            <person name="Bassil N."/>
            <person name="Fernandez G.E."/>
            <person name="Lomsadze A."/>
            <person name="Armour M."/>
            <person name="Olukolu B."/>
            <person name="Poorten T."/>
            <person name="Britton C."/>
            <person name="Davik J."/>
            <person name="Ashrafi H."/>
            <person name="Aiden E.L."/>
            <person name="Borodovsky M."/>
            <person name="Worthington M."/>
        </authorList>
    </citation>
    <scope>NUCLEOTIDE SEQUENCE [LARGE SCALE GENOMIC DNA]</scope>
    <source>
        <strain evidence="2">PI 553951</strain>
    </source>
</reference>
<keyword evidence="3" id="KW-1185">Reference proteome</keyword>
<accession>A0AAW1WVI6</accession>
<dbReference type="SMART" id="SM00595">
    <property type="entry name" value="MADF"/>
    <property type="match status" value="1"/>
</dbReference>
<name>A0AAW1WVI6_RUBAR</name>
<evidence type="ECO:0000313" key="3">
    <source>
        <dbReference type="Proteomes" id="UP001457282"/>
    </source>
</evidence>
<dbReference type="Gene3D" id="1.10.10.60">
    <property type="entry name" value="Homeodomain-like"/>
    <property type="match status" value="1"/>
</dbReference>
<feature type="domain" description="Myb/SANT-like DNA-binding" evidence="1">
    <location>
        <begin position="14"/>
        <end position="107"/>
    </location>
</feature>
<sequence>MSTAQPKSRRVPPPCWTPDEAQALILAYRDRWYALRRTNLKAADWDDVAATTASGCAVPSSPAKTALQCRHKMEKLRKRYRAEKQRASAYPGRFFSSWALFHLMDEIESDPDQKVHNGVQSGCGFPLKGRNLVNVKLFDKKFGNVDWNSSPDFDFNGNGGSEFDVGTEMCQNSMAGFKFNSKLGENSSFYSEVDDYFVQRVDDASGFPLRSLGGRNTLPPGFRPKNNGKTVMNLKHNFKQDGDYGIDIRSDREFVSADFWPKSSGIVDGKRKVNLKEFDGYSSLSRSKFLKMNGVVGFKREVDPVEDLASSVTLLGERFVRMEKMKMEMTMEIEKMRMEMELKRNEVIIESQQQIVDAFVNALLEKKKKKKVKVESPDS</sequence>
<comment type="caution">
    <text evidence="2">The sequence shown here is derived from an EMBL/GenBank/DDBJ whole genome shotgun (WGS) entry which is preliminary data.</text>
</comment>
<dbReference type="EMBL" id="JBEDUW010000005">
    <property type="protein sequence ID" value="KAK9927719.1"/>
    <property type="molecule type" value="Genomic_DNA"/>
</dbReference>
<dbReference type="InterPro" id="IPR044823">
    <property type="entry name" value="ASIL1/2-like"/>
</dbReference>
<dbReference type="Proteomes" id="UP001457282">
    <property type="component" value="Unassembled WGS sequence"/>
</dbReference>
<proteinExistence type="predicted"/>
<dbReference type="AlphaFoldDB" id="A0AAW1WVI6"/>
<evidence type="ECO:0000259" key="1">
    <source>
        <dbReference type="Pfam" id="PF13837"/>
    </source>
</evidence>
<gene>
    <name evidence="2" type="ORF">M0R45_024889</name>
</gene>
<dbReference type="PANTHER" id="PTHR31307:SF43">
    <property type="entry name" value="TRIHELIX TRANSCRIPTION FACTOR ASIL2-LIKE"/>
    <property type="match status" value="1"/>
</dbReference>
<evidence type="ECO:0000313" key="2">
    <source>
        <dbReference type="EMBL" id="KAK9927719.1"/>
    </source>
</evidence>
<dbReference type="PANTHER" id="PTHR31307">
    <property type="entry name" value="TRIHELIX TRANSCRIPTION FACTOR ASIL2"/>
    <property type="match status" value="1"/>
</dbReference>
<organism evidence="2 3">
    <name type="scientific">Rubus argutus</name>
    <name type="common">Southern blackberry</name>
    <dbReference type="NCBI Taxonomy" id="59490"/>
    <lineage>
        <taxon>Eukaryota</taxon>
        <taxon>Viridiplantae</taxon>
        <taxon>Streptophyta</taxon>
        <taxon>Embryophyta</taxon>
        <taxon>Tracheophyta</taxon>
        <taxon>Spermatophyta</taxon>
        <taxon>Magnoliopsida</taxon>
        <taxon>eudicotyledons</taxon>
        <taxon>Gunneridae</taxon>
        <taxon>Pentapetalae</taxon>
        <taxon>rosids</taxon>
        <taxon>fabids</taxon>
        <taxon>Rosales</taxon>
        <taxon>Rosaceae</taxon>
        <taxon>Rosoideae</taxon>
        <taxon>Rosoideae incertae sedis</taxon>
        <taxon>Rubus</taxon>
    </lineage>
</organism>
<dbReference type="InterPro" id="IPR044822">
    <property type="entry name" value="Myb_DNA-bind_4"/>
</dbReference>